<organism evidence="1 2">
    <name type="scientific">Penicillium nordicum</name>
    <dbReference type="NCBI Taxonomy" id="229535"/>
    <lineage>
        <taxon>Eukaryota</taxon>
        <taxon>Fungi</taxon>
        <taxon>Dikarya</taxon>
        <taxon>Ascomycota</taxon>
        <taxon>Pezizomycotina</taxon>
        <taxon>Eurotiomycetes</taxon>
        <taxon>Eurotiomycetidae</taxon>
        <taxon>Eurotiales</taxon>
        <taxon>Aspergillaceae</taxon>
        <taxon>Penicillium</taxon>
    </lineage>
</organism>
<dbReference type="EMBL" id="LHQQ01000010">
    <property type="protein sequence ID" value="KOS47930.1"/>
    <property type="molecule type" value="Genomic_DNA"/>
</dbReference>
<evidence type="ECO:0000313" key="1">
    <source>
        <dbReference type="EMBL" id="KOS47930.1"/>
    </source>
</evidence>
<dbReference type="AlphaFoldDB" id="A0A0M8PHS1"/>
<sequence>MITFKWKFVYAINVNVNVAHGMAETGPRGWIPGSTCIFPYWSDDFIPNNYFDEILLLRFKTDVYYTN</sequence>
<keyword evidence="2" id="KW-1185">Reference proteome</keyword>
<dbReference type="Proteomes" id="UP000037696">
    <property type="component" value="Unassembled WGS sequence"/>
</dbReference>
<accession>A0A0M8PHS1</accession>
<comment type="caution">
    <text evidence="1">The sequence shown here is derived from an EMBL/GenBank/DDBJ whole genome shotgun (WGS) entry which is preliminary data.</text>
</comment>
<evidence type="ECO:0000313" key="2">
    <source>
        <dbReference type="Proteomes" id="UP000037696"/>
    </source>
</evidence>
<reference evidence="1 2" key="1">
    <citation type="submission" date="2015-08" db="EMBL/GenBank/DDBJ databases">
        <title>Genome sequencing of Penicillium nordicum.</title>
        <authorList>
            <person name="Nguyen H.D."/>
            <person name="Seifert K.A."/>
        </authorList>
    </citation>
    <scope>NUCLEOTIDE SEQUENCE [LARGE SCALE GENOMIC DNA]</scope>
    <source>
        <strain evidence="1 2">DAOMC 185683</strain>
    </source>
</reference>
<name>A0A0M8PHS1_9EURO</name>
<gene>
    <name evidence="1" type="ORF">ACN38_g1106</name>
</gene>
<proteinExistence type="predicted"/>
<protein>
    <submittedName>
        <fullName evidence="1">Uncharacterized protein</fullName>
    </submittedName>
</protein>